<feature type="domain" description="Phospholipid/glycerol acyltransferase" evidence="6">
    <location>
        <begin position="53"/>
        <end position="165"/>
    </location>
</feature>
<dbReference type="Proteomes" id="UP001165044">
    <property type="component" value="Unassembled WGS sequence"/>
</dbReference>
<dbReference type="EMBL" id="BSDC01000001">
    <property type="protein sequence ID" value="GLH66599.1"/>
    <property type="molecule type" value="Genomic_DNA"/>
</dbReference>
<evidence type="ECO:0000256" key="4">
    <source>
        <dbReference type="ARBA" id="ARBA00023098"/>
    </source>
</evidence>
<dbReference type="RefSeq" id="WP_285606999.1">
    <property type="nucleotide sequence ID" value="NZ_BSDC01000001.1"/>
</dbReference>
<comment type="pathway">
    <text evidence="1">Lipid metabolism.</text>
</comment>
<evidence type="ECO:0000256" key="2">
    <source>
        <dbReference type="ARBA" id="ARBA00022516"/>
    </source>
</evidence>
<keyword evidence="4" id="KW-0443">Lipid metabolism</keyword>
<reference evidence="7" key="1">
    <citation type="journal article" date="2023" name="Antonie Van Leeuwenhoek">
        <title>Mesoterricola silvestris gen. nov., sp. nov., Mesoterricola sediminis sp. nov., Geothrix oryzae sp. nov., Geothrix edaphica sp. nov., Geothrix rubra sp. nov., and Geothrix limicola sp. nov., six novel members of Acidobacteriota isolated from soils.</title>
        <authorList>
            <person name="Itoh H."/>
            <person name="Sugisawa Y."/>
            <person name="Mise K."/>
            <person name="Xu Z."/>
            <person name="Kuniyasu M."/>
            <person name="Ushijima N."/>
            <person name="Kawano K."/>
            <person name="Kobayashi E."/>
            <person name="Shiratori Y."/>
            <person name="Masuda Y."/>
            <person name="Senoo K."/>
        </authorList>
    </citation>
    <scope>NUCLEOTIDE SEQUENCE</scope>
    <source>
        <strain evidence="7">Red802</strain>
    </source>
</reference>
<comment type="caution">
    <text evidence="7">The sequence shown here is derived from an EMBL/GenBank/DDBJ whole genome shotgun (WGS) entry which is preliminary data.</text>
</comment>
<accession>A0ABQ5PWU9</accession>
<evidence type="ECO:0000256" key="1">
    <source>
        <dbReference type="ARBA" id="ARBA00005189"/>
    </source>
</evidence>
<dbReference type="SUPFAM" id="SSF69593">
    <property type="entry name" value="Glycerol-3-phosphate (1)-acyltransferase"/>
    <property type="match status" value="1"/>
</dbReference>
<evidence type="ECO:0000256" key="5">
    <source>
        <dbReference type="ARBA" id="ARBA00023315"/>
    </source>
</evidence>
<sequence>MSWTGVLWPTFALLPRLAAGTEPQPGMHRWARRLLPALGVELEVAGHPRKDIPLWVANHLSWVDPVALMSLRPMGTIAKGEVTGYPLIGRWARKSGLHFVDRDDAGSRAAALVGFAASLREGRDMLLFPEGTTTRGERLAPFYEGGLRAVYELGLPAQPFRLSSPAPHYPWTGDETLLPHLRTLLTTRTPVTVVAEAPLHPAGFESPDQWIAAFRTALEPRSPDVR</sequence>
<evidence type="ECO:0000259" key="6">
    <source>
        <dbReference type="SMART" id="SM00563"/>
    </source>
</evidence>
<dbReference type="CDD" id="cd07989">
    <property type="entry name" value="LPLAT_AGPAT-like"/>
    <property type="match status" value="1"/>
</dbReference>
<keyword evidence="8" id="KW-1185">Reference proteome</keyword>
<dbReference type="Pfam" id="PF01553">
    <property type="entry name" value="Acyltransferase"/>
    <property type="match status" value="1"/>
</dbReference>
<keyword evidence="3" id="KW-0808">Transferase</keyword>
<evidence type="ECO:0000313" key="8">
    <source>
        <dbReference type="Proteomes" id="UP001165044"/>
    </source>
</evidence>
<dbReference type="InterPro" id="IPR002123">
    <property type="entry name" value="Plipid/glycerol_acylTrfase"/>
</dbReference>
<name>A0ABQ5PWU9_9BACT</name>
<evidence type="ECO:0000256" key="3">
    <source>
        <dbReference type="ARBA" id="ARBA00022679"/>
    </source>
</evidence>
<dbReference type="SMART" id="SM00563">
    <property type="entry name" value="PlsC"/>
    <property type="match status" value="1"/>
</dbReference>
<evidence type="ECO:0000313" key="7">
    <source>
        <dbReference type="EMBL" id="GLH66599.1"/>
    </source>
</evidence>
<proteinExistence type="predicted"/>
<organism evidence="7 8">
    <name type="scientific">Geothrix edaphica</name>
    <dbReference type="NCBI Taxonomy" id="2927976"/>
    <lineage>
        <taxon>Bacteria</taxon>
        <taxon>Pseudomonadati</taxon>
        <taxon>Acidobacteriota</taxon>
        <taxon>Holophagae</taxon>
        <taxon>Holophagales</taxon>
        <taxon>Holophagaceae</taxon>
        <taxon>Geothrix</taxon>
    </lineage>
</organism>
<protein>
    <recommendedName>
        <fullName evidence="6">Phospholipid/glycerol acyltransferase domain-containing protein</fullName>
    </recommendedName>
</protein>
<dbReference type="PANTHER" id="PTHR10434">
    <property type="entry name" value="1-ACYL-SN-GLYCEROL-3-PHOSPHATE ACYLTRANSFERASE"/>
    <property type="match status" value="1"/>
</dbReference>
<gene>
    <name evidence="7" type="ORF">GETHED_09630</name>
</gene>
<dbReference type="PANTHER" id="PTHR10434:SF64">
    <property type="entry name" value="1-ACYL-SN-GLYCEROL-3-PHOSPHATE ACYLTRANSFERASE-RELATED"/>
    <property type="match status" value="1"/>
</dbReference>
<keyword evidence="2" id="KW-0444">Lipid biosynthesis</keyword>
<keyword evidence="5" id="KW-0012">Acyltransferase</keyword>